<sequence>MHHGTIALGTVPHATSTHACSPCMQPCRTCDVLHERNKLDLKEMDLMRWTLVQMAFLGRAETLGWLDLGRSTLG</sequence>
<name>A0A803PVC1_CANSA</name>
<dbReference type="AlphaFoldDB" id="A0A803PVC1"/>
<keyword evidence="2" id="KW-1185">Reference proteome</keyword>
<proteinExistence type="predicted"/>
<accession>A0A803PVC1</accession>
<evidence type="ECO:0000313" key="1">
    <source>
        <dbReference type="EnsemblPlants" id="cds.evm.model.06.1634"/>
    </source>
</evidence>
<reference evidence="1" key="2">
    <citation type="submission" date="2021-03" db="UniProtKB">
        <authorList>
            <consortium name="EnsemblPlants"/>
        </authorList>
    </citation>
    <scope>IDENTIFICATION</scope>
</reference>
<dbReference type="Proteomes" id="UP000596661">
    <property type="component" value="Chromosome 6"/>
</dbReference>
<dbReference type="EMBL" id="UZAU01000616">
    <property type="status" value="NOT_ANNOTATED_CDS"/>
    <property type="molecule type" value="Genomic_DNA"/>
</dbReference>
<dbReference type="Gramene" id="evm.model.06.1634">
    <property type="protein sequence ID" value="cds.evm.model.06.1634"/>
    <property type="gene ID" value="evm.TU.06.1634"/>
</dbReference>
<evidence type="ECO:0000313" key="2">
    <source>
        <dbReference type="Proteomes" id="UP000596661"/>
    </source>
</evidence>
<protein>
    <submittedName>
        <fullName evidence="1">Uncharacterized protein</fullName>
    </submittedName>
</protein>
<organism evidence="1 2">
    <name type="scientific">Cannabis sativa</name>
    <name type="common">Hemp</name>
    <name type="synonym">Marijuana</name>
    <dbReference type="NCBI Taxonomy" id="3483"/>
    <lineage>
        <taxon>Eukaryota</taxon>
        <taxon>Viridiplantae</taxon>
        <taxon>Streptophyta</taxon>
        <taxon>Embryophyta</taxon>
        <taxon>Tracheophyta</taxon>
        <taxon>Spermatophyta</taxon>
        <taxon>Magnoliopsida</taxon>
        <taxon>eudicotyledons</taxon>
        <taxon>Gunneridae</taxon>
        <taxon>Pentapetalae</taxon>
        <taxon>rosids</taxon>
        <taxon>fabids</taxon>
        <taxon>Rosales</taxon>
        <taxon>Cannabaceae</taxon>
        <taxon>Cannabis</taxon>
    </lineage>
</organism>
<dbReference type="EnsemblPlants" id="evm.model.06.1634">
    <property type="protein sequence ID" value="cds.evm.model.06.1634"/>
    <property type="gene ID" value="evm.TU.06.1634"/>
</dbReference>
<reference evidence="1" key="1">
    <citation type="submission" date="2018-11" db="EMBL/GenBank/DDBJ databases">
        <authorList>
            <person name="Grassa J C."/>
        </authorList>
    </citation>
    <scope>NUCLEOTIDE SEQUENCE [LARGE SCALE GENOMIC DNA]</scope>
</reference>